<evidence type="ECO:0000256" key="11">
    <source>
        <dbReference type="SAM" id="SignalP"/>
    </source>
</evidence>
<feature type="chain" id="PRO_5043875502" description="Cadherin domain-containing protein" evidence="11">
    <location>
        <begin position="22"/>
        <end position="954"/>
    </location>
</feature>
<dbReference type="GO" id="GO:0005886">
    <property type="term" value="C:plasma membrane"/>
    <property type="evidence" value="ECO:0007669"/>
    <property type="project" value="InterPro"/>
</dbReference>
<keyword evidence="11" id="KW-0732">Signal</keyword>
<keyword evidence="4 9" id="KW-0106">Calcium</keyword>
<dbReference type="InterPro" id="IPR020894">
    <property type="entry name" value="Cadherin_CS"/>
</dbReference>
<evidence type="ECO:0000256" key="5">
    <source>
        <dbReference type="ARBA" id="ARBA00022889"/>
    </source>
</evidence>
<evidence type="ECO:0000256" key="7">
    <source>
        <dbReference type="ARBA" id="ARBA00023136"/>
    </source>
</evidence>
<dbReference type="Pfam" id="PF25374">
    <property type="entry name" value="Cadherin_FAT4_N"/>
    <property type="match status" value="1"/>
</dbReference>
<feature type="domain" description="Cadherin" evidence="12">
    <location>
        <begin position="54"/>
        <end position="126"/>
    </location>
</feature>
<evidence type="ECO:0000313" key="13">
    <source>
        <dbReference type="EMBL" id="CAL1540148.1"/>
    </source>
</evidence>
<feature type="domain" description="Cadherin" evidence="12">
    <location>
        <begin position="673"/>
        <end position="778"/>
    </location>
</feature>
<keyword evidence="14" id="KW-1185">Reference proteome</keyword>
<dbReference type="FunFam" id="2.60.40.60:FF:000134">
    <property type="entry name" value="protocadherin Fat 4"/>
    <property type="match status" value="1"/>
</dbReference>
<evidence type="ECO:0000256" key="3">
    <source>
        <dbReference type="ARBA" id="ARBA00022737"/>
    </source>
</evidence>
<dbReference type="SMART" id="SM00112">
    <property type="entry name" value="CA"/>
    <property type="match status" value="7"/>
</dbReference>
<name>A0AAV2I5Z3_LYMST</name>
<dbReference type="FunFam" id="2.60.40.60:FF:000127">
    <property type="entry name" value="Protocadherin beta 1"/>
    <property type="match status" value="1"/>
</dbReference>
<dbReference type="InterPro" id="IPR002126">
    <property type="entry name" value="Cadherin-like_dom"/>
</dbReference>
<keyword evidence="6 10" id="KW-1133">Transmembrane helix</keyword>
<dbReference type="Gene3D" id="2.60.40.60">
    <property type="entry name" value="Cadherins"/>
    <property type="match status" value="7"/>
</dbReference>
<evidence type="ECO:0000256" key="9">
    <source>
        <dbReference type="PROSITE-ProRule" id="PRU00043"/>
    </source>
</evidence>
<dbReference type="SUPFAM" id="SSF49313">
    <property type="entry name" value="Cadherin-like"/>
    <property type="match status" value="7"/>
</dbReference>
<feature type="domain" description="Cadherin" evidence="12">
    <location>
        <begin position="563"/>
        <end position="669"/>
    </location>
</feature>
<keyword evidence="5" id="KW-0130">Cell adhesion</keyword>
<dbReference type="InterPro" id="IPR015919">
    <property type="entry name" value="Cadherin-like_sf"/>
</dbReference>
<sequence>MISRLSLLVISLLSLVASSRTQVVYFNVTEEQPAPAWVGNIASGANIHGGPGTTFTLLYHTELFTINSTTGDLRTRVVLDRETVCDKSVDFCSVNPSVIVASPQAPYRKVSVVVNVVDVNDQIPAFQAPNPPLIFSESSPVNKTVKLNSAFDLDGPENRVRDYYLQGEGLNVFDLVVQKVNMSGGSYDFTLFLRLISALDREVTNAYYLNLVATDGDHTVKLPLDITVEDANDNTPRFIRATYEQTVNETSPPGTLVLRVSATDPDEGENGRVVYEFPLNVDARILETFEMNSDTGDITLRRSLVSEGGSNYTFKVKAHDNGANQPWSMTDVVVTVRDTVNDPPSITISRVKFDSEKDATAAVAEDSPVGTLIAYVIVIDSDLGDDGVTRCSTSHDHFSLLKVSPKEYTISLDRPLDREIVTSYEISVVCTDNGNPPLSSVSVLAVRVEDVNDNPPVFSRQVYQMRVKENQPAVALVGSVYATDADVGPNARLRYALPPDVDYFRIDDSNGAITTAIRNLDREQTSRYSFEVYAFDESLSPLSATTTVIVEIEDMNDNWPTFQNASYKFIVSENALVRSVVGSVHATDPDSGLGGSVEYLLVLSPLQPEAPFSISVSEGTITLTQPLDFENTRRYSFVASAFDQGKPPRNSSVEIQVDVIDENDNPPIIDFPGSDNQSVTLNLDVSPGHEVVKVIAHDADSGENGRLSYSLSAPNTSVPRLFWINEDTGLVTLISPLSSADVQTYNIVISVHDNGVDQKATQALLRVDVVDQKSRPRLKESYTTIVIIMVCVTLFVAVVVLATLCFIKHLDKRKFTADKHAHKHTFDQPSKETAVYITEGGGDEFLEKALVPHPSHDTHAAPFQQQRLGSQTKFGKKCVTFDSAVRESDTSMTSDSWTLPPLYFNLSDSTTNTFSAGTVDTKALGDVDPGDQVVDVALQKHNALVRSMRLNKRP</sequence>
<evidence type="ECO:0000256" key="1">
    <source>
        <dbReference type="ARBA" id="ARBA00004167"/>
    </source>
</evidence>
<reference evidence="13 14" key="1">
    <citation type="submission" date="2024-04" db="EMBL/GenBank/DDBJ databases">
        <authorList>
            <consortium name="Genoscope - CEA"/>
            <person name="William W."/>
        </authorList>
    </citation>
    <scope>NUCLEOTIDE SEQUENCE [LARGE SCALE GENOMIC DNA]</scope>
</reference>
<evidence type="ECO:0000256" key="2">
    <source>
        <dbReference type="ARBA" id="ARBA00022692"/>
    </source>
</evidence>
<dbReference type="PROSITE" id="PS00232">
    <property type="entry name" value="CADHERIN_1"/>
    <property type="match status" value="4"/>
</dbReference>
<feature type="transmembrane region" description="Helical" evidence="10">
    <location>
        <begin position="782"/>
        <end position="807"/>
    </location>
</feature>
<keyword evidence="2 10" id="KW-0812">Transmembrane</keyword>
<comment type="subcellular location">
    <subcellularLocation>
        <location evidence="1">Membrane</location>
        <topology evidence="1">Single-pass membrane protein</topology>
    </subcellularLocation>
</comment>
<feature type="domain" description="Cadherin" evidence="12">
    <location>
        <begin position="127"/>
        <end position="238"/>
    </location>
</feature>
<feature type="signal peptide" evidence="11">
    <location>
        <begin position="1"/>
        <end position="21"/>
    </location>
</feature>
<protein>
    <recommendedName>
        <fullName evidence="12">Cadherin domain-containing protein</fullName>
    </recommendedName>
</protein>
<proteinExistence type="predicted"/>
<evidence type="ECO:0000256" key="6">
    <source>
        <dbReference type="ARBA" id="ARBA00022989"/>
    </source>
</evidence>
<feature type="domain" description="Cadherin" evidence="12">
    <location>
        <begin position="459"/>
        <end position="562"/>
    </location>
</feature>
<feature type="non-terminal residue" evidence="13">
    <location>
        <position position="954"/>
    </location>
</feature>
<evidence type="ECO:0000259" key="12">
    <source>
        <dbReference type="PROSITE" id="PS50268"/>
    </source>
</evidence>
<keyword evidence="3" id="KW-0677">Repeat</keyword>
<keyword evidence="7 10" id="KW-0472">Membrane</keyword>
<dbReference type="FunFam" id="2.60.40.60:FF:000002">
    <property type="entry name" value="Protocadherin alpha 2"/>
    <property type="match status" value="1"/>
</dbReference>
<dbReference type="Pfam" id="PF00028">
    <property type="entry name" value="Cadherin"/>
    <property type="match status" value="5"/>
</dbReference>
<dbReference type="EMBL" id="CAXITT010000373">
    <property type="protein sequence ID" value="CAL1540148.1"/>
    <property type="molecule type" value="Genomic_DNA"/>
</dbReference>
<evidence type="ECO:0000256" key="10">
    <source>
        <dbReference type="SAM" id="Phobius"/>
    </source>
</evidence>
<dbReference type="GO" id="GO:0007156">
    <property type="term" value="P:homophilic cell adhesion via plasma membrane adhesion molecules"/>
    <property type="evidence" value="ECO:0007669"/>
    <property type="project" value="InterPro"/>
</dbReference>
<dbReference type="AlphaFoldDB" id="A0AAV2I5Z3"/>
<dbReference type="PANTHER" id="PTHR24028">
    <property type="entry name" value="CADHERIN-87A"/>
    <property type="match status" value="1"/>
</dbReference>
<dbReference type="GO" id="GO:0005509">
    <property type="term" value="F:calcium ion binding"/>
    <property type="evidence" value="ECO:0007669"/>
    <property type="project" value="UniProtKB-UniRule"/>
</dbReference>
<dbReference type="FunFam" id="2.60.40.60:FF:000020">
    <property type="entry name" value="Dachsous cadherin-related 1b"/>
    <property type="match status" value="2"/>
</dbReference>
<dbReference type="CDD" id="cd11304">
    <property type="entry name" value="Cadherin_repeat"/>
    <property type="match status" value="7"/>
</dbReference>
<feature type="domain" description="Cadherin" evidence="12">
    <location>
        <begin position="355"/>
        <end position="458"/>
    </location>
</feature>
<dbReference type="PROSITE" id="PS50268">
    <property type="entry name" value="CADHERIN_2"/>
    <property type="match status" value="7"/>
</dbReference>
<evidence type="ECO:0000313" key="14">
    <source>
        <dbReference type="Proteomes" id="UP001497497"/>
    </source>
</evidence>
<dbReference type="Proteomes" id="UP001497497">
    <property type="component" value="Unassembled WGS sequence"/>
</dbReference>
<gene>
    <name evidence="13" type="ORF">GSLYS_00013881001</name>
</gene>
<dbReference type="PRINTS" id="PR00205">
    <property type="entry name" value="CADHERIN"/>
</dbReference>
<evidence type="ECO:0000256" key="4">
    <source>
        <dbReference type="ARBA" id="ARBA00022837"/>
    </source>
</evidence>
<keyword evidence="8" id="KW-0325">Glycoprotein</keyword>
<accession>A0AAV2I5Z3</accession>
<dbReference type="PANTHER" id="PTHR24028:SF146">
    <property type="entry name" value="CADHERIN 96CB, ISOFORM D-RELATED"/>
    <property type="match status" value="1"/>
</dbReference>
<comment type="caution">
    <text evidence="13">The sequence shown here is derived from an EMBL/GenBank/DDBJ whole genome shotgun (WGS) entry which is preliminary data.</text>
</comment>
<dbReference type="InterPro" id="IPR050174">
    <property type="entry name" value="Protocadherin/Cadherin-CA"/>
</dbReference>
<evidence type="ECO:0000256" key="8">
    <source>
        <dbReference type="ARBA" id="ARBA00023180"/>
    </source>
</evidence>
<organism evidence="13 14">
    <name type="scientific">Lymnaea stagnalis</name>
    <name type="common">Great pond snail</name>
    <name type="synonym">Helix stagnalis</name>
    <dbReference type="NCBI Taxonomy" id="6523"/>
    <lineage>
        <taxon>Eukaryota</taxon>
        <taxon>Metazoa</taxon>
        <taxon>Spiralia</taxon>
        <taxon>Lophotrochozoa</taxon>
        <taxon>Mollusca</taxon>
        <taxon>Gastropoda</taxon>
        <taxon>Heterobranchia</taxon>
        <taxon>Euthyneura</taxon>
        <taxon>Panpulmonata</taxon>
        <taxon>Hygrophila</taxon>
        <taxon>Lymnaeoidea</taxon>
        <taxon>Lymnaeidae</taxon>
        <taxon>Lymnaea</taxon>
    </lineage>
</organism>
<feature type="domain" description="Cadherin" evidence="12">
    <location>
        <begin position="239"/>
        <end position="346"/>
    </location>
</feature>